<evidence type="ECO:0008006" key="3">
    <source>
        <dbReference type="Google" id="ProtNLM"/>
    </source>
</evidence>
<dbReference type="RefSeq" id="WP_000536645.1">
    <property type="nucleotide sequence ID" value="NZ_CP043891.1"/>
</dbReference>
<proteinExistence type="predicted"/>
<dbReference type="EMBL" id="JAGGCK010000025">
    <property type="protein sequence ID" value="MBO8016857.1"/>
    <property type="molecule type" value="Genomic_DNA"/>
</dbReference>
<gene>
    <name evidence="1" type="ORF">J6377_13870</name>
</gene>
<protein>
    <recommendedName>
        <fullName evidence="3">SLEI domain protein, PF07620 family</fullName>
    </recommendedName>
</protein>
<evidence type="ECO:0000313" key="1">
    <source>
        <dbReference type="EMBL" id="MBO8016857.1"/>
    </source>
</evidence>
<reference evidence="1" key="1">
    <citation type="submission" date="2021-03" db="EMBL/GenBank/DDBJ databases">
        <title>Comparative genomic analysis of European sttrains of Leptospira interrogans serovars Copenhageni and Icterohaemorrhagiae.</title>
        <authorList>
            <person name="Arent Z."/>
            <person name="Gurgul A."/>
            <person name="Jasielczuk I."/>
            <person name="Pardyak L."/>
        </authorList>
    </citation>
    <scope>NUCLEOTIDE SEQUENCE</scope>
    <source>
        <strain evidence="1">X240</strain>
    </source>
</reference>
<name>A0AAW4JYE9_LEPIR</name>
<dbReference type="AlphaFoldDB" id="A0AAW4JYE9"/>
<sequence>MGTHTNLSFRVKLFPYVQFMLRELFIKSKKNRYPIKFLHRITVCDQHKNKKLLYKAFIN</sequence>
<dbReference type="Proteomes" id="UP000670463">
    <property type="component" value="Unassembled WGS sequence"/>
</dbReference>
<dbReference type="GeneID" id="61142944"/>
<comment type="caution">
    <text evidence="1">The sequence shown here is derived from an EMBL/GenBank/DDBJ whole genome shotgun (WGS) entry which is preliminary data.</text>
</comment>
<organism evidence="1 2">
    <name type="scientific">Leptospira interrogans serovar Icterohaemorrhagiae</name>
    <dbReference type="NCBI Taxonomy" id="90062"/>
    <lineage>
        <taxon>Bacteria</taxon>
        <taxon>Pseudomonadati</taxon>
        <taxon>Spirochaetota</taxon>
        <taxon>Spirochaetia</taxon>
        <taxon>Leptospirales</taxon>
        <taxon>Leptospiraceae</taxon>
        <taxon>Leptospira</taxon>
    </lineage>
</organism>
<evidence type="ECO:0000313" key="2">
    <source>
        <dbReference type="Proteomes" id="UP000670463"/>
    </source>
</evidence>
<accession>A0AAW4JYE9</accession>